<evidence type="ECO:0000313" key="3">
    <source>
        <dbReference type="EMBL" id="WAR27523.1"/>
    </source>
</evidence>
<organism evidence="3 4">
    <name type="scientific">Mya arenaria</name>
    <name type="common">Soft-shell clam</name>
    <dbReference type="NCBI Taxonomy" id="6604"/>
    <lineage>
        <taxon>Eukaryota</taxon>
        <taxon>Metazoa</taxon>
        <taxon>Spiralia</taxon>
        <taxon>Lophotrochozoa</taxon>
        <taxon>Mollusca</taxon>
        <taxon>Bivalvia</taxon>
        <taxon>Autobranchia</taxon>
        <taxon>Heteroconchia</taxon>
        <taxon>Euheterodonta</taxon>
        <taxon>Imparidentia</taxon>
        <taxon>Neoheterodontei</taxon>
        <taxon>Myida</taxon>
        <taxon>Myoidea</taxon>
        <taxon>Myidae</taxon>
        <taxon>Mya</taxon>
    </lineage>
</organism>
<evidence type="ECO:0000313" key="4">
    <source>
        <dbReference type="Proteomes" id="UP001164746"/>
    </source>
</evidence>
<dbReference type="Proteomes" id="UP001164746">
    <property type="component" value="Chromosome 15"/>
</dbReference>
<keyword evidence="1" id="KW-0732">Signal</keyword>
<keyword evidence="4" id="KW-1185">Reference proteome</keyword>
<dbReference type="InterPro" id="IPR013642">
    <property type="entry name" value="CLCA_N"/>
</dbReference>
<evidence type="ECO:0000256" key="1">
    <source>
        <dbReference type="SAM" id="SignalP"/>
    </source>
</evidence>
<feature type="domain" description="Calcium-activated chloride channel N-terminal" evidence="2">
    <location>
        <begin position="16"/>
        <end position="62"/>
    </location>
</feature>
<feature type="chain" id="PRO_5046054853" evidence="1">
    <location>
        <begin position="16"/>
        <end position="588"/>
    </location>
</feature>
<feature type="signal peptide" evidence="1">
    <location>
        <begin position="1"/>
        <end position="15"/>
    </location>
</feature>
<accession>A0ABY7FZ91</accession>
<evidence type="ECO:0000259" key="2">
    <source>
        <dbReference type="Pfam" id="PF08434"/>
    </source>
</evidence>
<dbReference type="EMBL" id="CP111026">
    <property type="protein sequence ID" value="WAR27523.1"/>
    <property type="molecule type" value="Genomic_DNA"/>
</dbReference>
<proteinExistence type="predicted"/>
<reference evidence="3" key="1">
    <citation type="submission" date="2022-11" db="EMBL/GenBank/DDBJ databases">
        <title>Centuries of genome instability and evolution in soft-shell clam transmissible cancer (bioRxiv).</title>
        <authorList>
            <person name="Hart S.F.M."/>
            <person name="Yonemitsu M.A."/>
            <person name="Giersch R.M."/>
            <person name="Beal B.F."/>
            <person name="Arriagada G."/>
            <person name="Davis B.W."/>
            <person name="Ostrander E.A."/>
            <person name="Goff S.P."/>
            <person name="Metzger M.J."/>
        </authorList>
    </citation>
    <scope>NUCLEOTIDE SEQUENCE</scope>
    <source>
        <strain evidence="3">MELC-2E11</strain>
        <tissue evidence="3">Siphon/mantle</tissue>
    </source>
</reference>
<name>A0ABY7FZ91_MYAAR</name>
<protein>
    <submittedName>
        <fullName evidence="3">CLA4A-like protein</fullName>
    </submittedName>
</protein>
<sequence>MILVIFLTVCSFTSAIVLKDNGYEDVNIVIQDSVEPNWTLIERIKKVFTDASRRLFEATENRHDGKWEPTRCTAKVEGRVGFGFRCGDSQSLKYCDVNNASRSMFGKCRFCPSISQSANTSIMSFQLVQSESRIEHLHDAGVYVLQEVLRNGSWLGIVWFSRSATQKNEIVQITDDSVLSISQAADPRMINIASDTGGKHFTYLDRGRISFAAVFSEAVSGLVTETDNQALTKVYEFHRTDSISLSKLKLAWEKPGEYIVTVISSNHHTWDYIVKSLPSEPHPILVTSRLSTTKFDFSLQSADLPVLYVDVTKGKAPVVGAIIEAHVEASSNLCTLSPKDNGQDPDSLEGDGTYSVYLLPKCLTNGRLNVRVLVNGQANGTSVIKSINGASAIDESEVEPEIISDSFQRFSLPEPIYIKNFSTNKSDTVAPGQITDVNIVNIETQMTSNGESRNFTVSWTATGNDMNIGQVDAEQTYVDTAYLGIAAVDEAGNQGKVSNIVSIVVAKGFRMNFEGKTNSTKFEDEIITSPATTVATETVTATAVATDAVTTETVTATTVATDAVTQKALTDASRLLAEATENRNLHSS</sequence>
<gene>
    <name evidence="3" type="ORF">MAR_013227</name>
</gene>
<dbReference type="Pfam" id="PF08434">
    <property type="entry name" value="CLCA"/>
    <property type="match status" value="1"/>
</dbReference>